<dbReference type="Pfam" id="PF00254">
    <property type="entry name" value="FKBP_C"/>
    <property type="match status" value="1"/>
</dbReference>
<feature type="transmembrane region" description="Helical" evidence="7">
    <location>
        <begin position="6"/>
        <end position="22"/>
    </location>
</feature>
<gene>
    <name evidence="9" type="ORF">PAUR_a0548</name>
</gene>
<dbReference type="InterPro" id="IPR000774">
    <property type="entry name" value="PPIase_FKBP_N"/>
</dbReference>
<keyword evidence="4 5" id="KW-0413">Isomerase</keyword>
<keyword evidence="7" id="KW-0472">Membrane</keyword>
<comment type="catalytic activity">
    <reaction evidence="1 5 6">
        <text>[protein]-peptidylproline (omega=180) = [protein]-peptidylproline (omega=0)</text>
        <dbReference type="Rhea" id="RHEA:16237"/>
        <dbReference type="Rhea" id="RHEA-COMP:10747"/>
        <dbReference type="Rhea" id="RHEA-COMP:10748"/>
        <dbReference type="ChEBI" id="CHEBI:83833"/>
        <dbReference type="ChEBI" id="CHEBI:83834"/>
        <dbReference type="EC" id="5.2.1.8"/>
    </reaction>
</comment>
<dbReference type="Pfam" id="PF01346">
    <property type="entry name" value="FKBP_N"/>
    <property type="match status" value="1"/>
</dbReference>
<feature type="domain" description="PPIase FKBP-type" evidence="8">
    <location>
        <begin position="74"/>
        <end position="159"/>
    </location>
</feature>
<dbReference type="PANTHER" id="PTHR43811">
    <property type="entry name" value="FKBP-TYPE PEPTIDYL-PROLYL CIS-TRANS ISOMERASE FKPA"/>
    <property type="match status" value="1"/>
</dbReference>
<dbReference type="EMBL" id="AQGV01000012">
    <property type="protein sequence ID" value="MBE0367224.1"/>
    <property type="molecule type" value="Genomic_DNA"/>
</dbReference>
<sequence>MSTTQIVLLVIIIVIGGLVYKNKQHQKESAGINRITAQEFLSENVNKEGVFETSSGLQYEVLTQGNGAHHPLATSKVKVHYHGTLLNGSVFDSSVERNSPISFGLNQVISGWTEGVQLMKEGDKFRFFIPPNLGYGDQAAGKIEPGSLLIFEVELLKIES</sequence>
<evidence type="ECO:0000256" key="4">
    <source>
        <dbReference type="ARBA" id="ARBA00023235"/>
    </source>
</evidence>
<evidence type="ECO:0000256" key="6">
    <source>
        <dbReference type="RuleBase" id="RU003915"/>
    </source>
</evidence>
<dbReference type="SUPFAM" id="SSF54534">
    <property type="entry name" value="FKBP-like"/>
    <property type="match status" value="1"/>
</dbReference>
<evidence type="ECO:0000256" key="1">
    <source>
        <dbReference type="ARBA" id="ARBA00000971"/>
    </source>
</evidence>
<protein>
    <recommendedName>
        <fullName evidence="6">Peptidyl-prolyl cis-trans isomerase</fullName>
        <ecNumber evidence="6">5.2.1.8</ecNumber>
    </recommendedName>
</protein>
<dbReference type="PANTHER" id="PTHR43811:SF57">
    <property type="entry name" value="FKBP-TYPE PEPTIDYL-PROLYL CIS-TRANS ISOMERASE FKPA-RELATED"/>
    <property type="match status" value="1"/>
</dbReference>
<proteinExistence type="inferred from homology"/>
<evidence type="ECO:0000313" key="10">
    <source>
        <dbReference type="Proteomes" id="UP000615755"/>
    </source>
</evidence>
<keyword evidence="10" id="KW-1185">Reference proteome</keyword>
<dbReference type="Gene3D" id="3.10.50.40">
    <property type="match status" value="1"/>
</dbReference>
<keyword evidence="7" id="KW-0812">Transmembrane</keyword>
<dbReference type="InterPro" id="IPR046357">
    <property type="entry name" value="PPIase_dom_sf"/>
</dbReference>
<comment type="caution">
    <text evidence="9">The sequence shown here is derived from an EMBL/GenBank/DDBJ whole genome shotgun (WGS) entry which is preliminary data.</text>
</comment>
<keyword evidence="3 5" id="KW-0697">Rotamase</keyword>
<dbReference type="RefSeq" id="WP_192506682.1">
    <property type="nucleotide sequence ID" value="NZ_AQGV01000012.1"/>
</dbReference>
<dbReference type="PROSITE" id="PS50059">
    <property type="entry name" value="FKBP_PPIASE"/>
    <property type="match status" value="1"/>
</dbReference>
<name>A0ABR9E8A6_9GAMM</name>
<accession>A0ABR9E8A6</accession>
<reference evidence="9 10" key="1">
    <citation type="submission" date="2015-03" db="EMBL/GenBank/DDBJ databases">
        <title>Genome sequence of Pseudoalteromonas aurantia.</title>
        <authorList>
            <person name="Xie B.-B."/>
            <person name="Rong J.-C."/>
            <person name="Qin Q.-L."/>
            <person name="Zhang Y.-Z."/>
        </authorList>
    </citation>
    <scope>NUCLEOTIDE SEQUENCE [LARGE SCALE GENOMIC DNA]</scope>
    <source>
        <strain evidence="9 10">208</strain>
    </source>
</reference>
<evidence type="ECO:0000256" key="2">
    <source>
        <dbReference type="ARBA" id="ARBA00006577"/>
    </source>
</evidence>
<evidence type="ECO:0000259" key="8">
    <source>
        <dbReference type="PROSITE" id="PS50059"/>
    </source>
</evidence>
<keyword evidence="7" id="KW-1133">Transmembrane helix</keyword>
<comment type="similarity">
    <text evidence="2 6">Belongs to the FKBP-type PPIase family.</text>
</comment>
<evidence type="ECO:0000256" key="3">
    <source>
        <dbReference type="ARBA" id="ARBA00023110"/>
    </source>
</evidence>
<organism evidence="9 10">
    <name type="scientific">Pseudoalteromonas aurantia 208</name>
    <dbReference type="NCBI Taxonomy" id="1314867"/>
    <lineage>
        <taxon>Bacteria</taxon>
        <taxon>Pseudomonadati</taxon>
        <taxon>Pseudomonadota</taxon>
        <taxon>Gammaproteobacteria</taxon>
        <taxon>Alteromonadales</taxon>
        <taxon>Pseudoalteromonadaceae</taxon>
        <taxon>Pseudoalteromonas</taxon>
    </lineage>
</organism>
<evidence type="ECO:0000256" key="5">
    <source>
        <dbReference type="PROSITE-ProRule" id="PRU00277"/>
    </source>
</evidence>
<dbReference type="Proteomes" id="UP000615755">
    <property type="component" value="Unassembled WGS sequence"/>
</dbReference>
<dbReference type="InterPro" id="IPR001179">
    <property type="entry name" value="PPIase_FKBP_dom"/>
</dbReference>
<dbReference type="GO" id="GO:0016853">
    <property type="term" value="F:isomerase activity"/>
    <property type="evidence" value="ECO:0007669"/>
    <property type="project" value="UniProtKB-KW"/>
</dbReference>
<evidence type="ECO:0000313" key="9">
    <source>
        <dbReference type="EMBL" id="MBE0367224.1"/>
    </source>
</evidence>
<evidence type="ECO:0000256" key="7">
    <source>
        <dbReference type="SAM" id="Phobius"/>
    </source>
</evidence>
<dbReference type="EC" id="5.2.1.8" evidence="6"/>